<name>A0A3A1QYF9_9BACI</name>
<dbReference type="PANTHER" id="PTHR30383">
    <property type="entry name" value="THIOESTERASE 1/PROTEASE 1/LYSOPHOSPHOLIPASE L1"/>
    <property type="match status" value="1"/>
</dbReference>
<dbReference type="Pfam" id="PF13472">
    <property type="entry name" value="Lipase_GDSL_2"/>
    <property type="match status" value="1"/>
</dbReference>
<dbReference type="EMBL" id="QXIR01000012">
    <property type="protein sequence ID" value="RIW33966.1"/>
    <property type="molecule type" value="Genomic_DNA"/>
</dbReference>
<evidence type="ECO:0000313" key="3">
    <source>
        <dbReference type="Proteomes" id="UP000265801"/>
    </source>
</evidence>
<dbReference type="InterPro" id="IPR036514">
    <property type="entry name" value="SGNH_hydro_sf"/>
</dbReference>
<protein>
    <recommendedName>
        <fullName evidence="1">SGNH hydrolase-type esterase domain-containing protein</fullName>
    </recommendedName>
</protein>
<organism evidence="2 3">
    <name type="scientific">Bacillus salacetis</name>
    <dbReference type="NCBI Taxonomy" id="2315464"/>
    <lineage>
        <taxon>Bacteria</taxon>
        <taxon>Bacillati</taxon>
        <taxon>Bacillota</taxon>
        <taxon>Bacilli</taxon>
        <taxon>Bacillales</taxon>
        <taxon>Bacillaceae</taxon>
        <taxon>Bacillus</taxon>
    </lineage>
</organism>
<dbReference type="InterPro" id="IPR051532">
    <property type="entry name" value="Ester_Hydrolysis_Enzymes"/>
</dbReference>
<evidence type="ECO:0000313" key="2">
    <source>
        <dbReference type="EMBL" id="RIW33966.1"/>
    </source>
</evidence>
<reference evidence="2 3" key="1">
    <citation type="submission" date="2018-09" db="EMBL/GenBank/DDBJ databases">
        <title>Bacillus saliacetes sp. nov., isolated from Thai shrimp paste (Ka-pi).</title>
        <authorList>
            <person name="Daroonpunt R."/>
            <person name="Tanasupawat S."/>
            <person name="Yiamsombut S."/>
        </authorList>
    </citation>
    <scope>NUCLEOTIDE SEQUENCE [LARGE SCALE GENOMIC DNA]</scope>
    <source>
        <strain evidence="2 3">SKP7-4</strain>
    </source>
</reference>
<keyword evidence="3" id="KW-1185">Reference proteome</keyword>
<dbReference type="SUPFAM" id="SSF52266">
    <property type="entry name" value="SGNH hydrolase"/>
    <property type="match status" value="1"/>
</dbReference>
<evidence type="ECO:0000259" key="1">
    <source>
        <dbReference type="Pfam" id="PF13472"/>
    </source>
</evidence>
<dbReference type="PANTHER" id="PTHR30383:SF27">
    <property type="entry name" value="SPORE GERMINATION LIPASE LIPC"/>
    <property type="match status" value="1"/>
</dbReference>
<dbReference type="Proteomes" id="UP000265801">
    <property type="component" value="Unassembled WGS sequence"/>
</dbReference>
<accession>A0A3A1QYF9</accession>
<dbReference type="Gene3D" id="3.40.50.1110">
    <property type="entry name" value="SGNH hydrolase"/>
    <property type="match status" value="1"/>
</dbReference>
<proteinExistence type="predicted"/>
<feature type="domain" description="SGNH hydrolase-type esterase" evidence="1">
    <location>
        <begin position="107"/>
        <end position="295"/>
    </location>
</feature>
<gene>
    <name evidence="2" type="ORF">D3H55_10220</name>
</gene>
<dbReference type="AlphaFoldDB" id="A0A3A1QYF9"/>
<sequence>MEVFLSKMKKDGISMKKVFIFLITAVAVTLILYSAHPSEINSPAPVEEEEQFIEGAEVFSDAIEAEKKLFPDEAARYLETVAFEYIEPEIDPAAVDINDDSFAIVGIGDSLTLGTGGKDANGYLNSVKRYYEKTNDDVVVVNHGEYGAQAHHLLNKLNDSNMESDIRRADVLFMTLGGNDLVSVFNHNFTHLTIGDFTKGEESFKADLRKIMSTVRLLNEDAPVYFIGIFNPVYESLGEIKEFNEIITSWNGSTKDLLEMYPNTTFVPVQHLFEKDASLYLSEDLFHPNDEGYERIGDEIISRTEEILMVQRNPL</sequence>
<dbReference type="GO" id="GO:0004622">
    <property type="term" value="F:phosphatidylcholine lysophospholipase activity"/>
    <property type="evidence" value="ECO:0007669"/>
    <property type="project" value="TreeGrafter"/>
</dbReference>
<comment type="caution">
    <text evidence="2">The sequence shown here is derived from an EMBL/GenBank/DDBJ whole genome shotgun (WGS) entry which is preliminary data.</text>
</comment>
<dbReference type="InterPro" id="IPR013830">
    <property type="entry name" value="SGNH_hydro"/>
</dbReference>
<dbReference type="OrthoDB" id="26855at2"/>